<protein>
    <submittedName>
        <fullName evidence="2">Uncharacterized protein</fullName>
    </submittedName>
</protein>
<keyword evidence="3" id="KW-1185">Reference proteome</keyword>
<gene>
    <name evidence="2" type="ORF">K458DRAFT_194892</name>
</gene>
<keyword evidence="1" id="KW-0472">Membrane</keyword>
<dbReference type="EMBL" id="MU005641">
    <property type="protein sequence ID" value="KAF2676032.1"/>
    <property type="molecule type" value="Genomic_DNA"/>
</dbReference>
<reference evidence="2" key="1">
    <citation type="journal article" date="2020" name="Stud. Mycol.">
        <title>101 Dothideomycetes genomes: a test case for predicting lifestyles and emergence of pathogens.</title>
        <authorList>
            <person name="Haridas S."/>
            <person name="Albert R."/>
            <person name="Binder M."/>
            <person name="Bloem J."/>
            <person name="Labutti K."/>
            <person name="Salamov A."/>
            <person name="Andreopoulos B."/>
            <person name="Baker S."/>
            <person name="Barry K."/>
            <person name="Bills G."/>
            <person name="Bluhm B."/>
            <person name="Cannon C."/>
            <person name="Castanera R."/>
            <person name="Culley D."/>
            <person name="Daum C."/>
            <person name="Ezra D."/>
            <person name="Gonzalez J."/>
            <person name="Henrissat B."/>
            <person name="Kuo A."/>
            <person name="Liang C."/>
            <person name="Lipzen A."/>
            <person name="Lutzoni F."/>
            <person name="Magnuson J."/>
            <person name="Mondo S."/>
            <person name="Nolan M."/>
            <person name="Ohm R."/>
            <person name="Pangilinan J."/>
            <person name="Park H.-J."/>
            <person name="Ramirez L."/>
            <person name="Alfaro M."/>
            <person name="Sun H."/>
            <person name="Tritt A."/>
            <person name="Yoshinaga Y."/>
            <person name="Zwiers L.-H."/>
            <person name="Turgeon B."/>
            <person name="Goodwin S."/>
            <person name="Spatafora J."/>
            <person name="Crous P."/>
            <person name="Grigoriev I."/>
        </authorList>
    </citation>
    <scope>NUCLEOTIDE SEQUENCE</scope>
    <source>
        <strain evidence="2">CBS 122367</strain>
    </source>
</reference>
<dbReference type="AlphaFoldDB" id="A0A6G1ICU3"/>
<accession>A0A6G1ICU3</accession>
<sequence length="91" mass="10188">METVNGLLNKFCSSQAACFHGDLIFMLCCRYEVPLPCGRFGYAFASGTCGTSDALLICARREFWRKGWFIASVLSLLDMLLVSIVPRGRWV</sequence>
<keyword evidence="1" id="KW-1133">Transmembrane helix</keyword>
<dbReference type="Proteomes" id="UP000799291">
    <property type="component" value="Unassembled WGS sequence"/>
</dbReference>
<evidence type="ECO:0000256" key="1">
    <source>
        <dbReference type="SAM" id="Phobius"/>
    </source>
</evidence>
<organism evidence="2 3">
    <name type="scientific">Lentithecium fluviatile CBS 122367</name>
    <dbReference type="NCBI Taxonomy" id="1168545"/>
    <lineage>
        <taxon>Eukaryota</taxon>
        <taxon>Fungi</taxon>
        <taxon>Dikarya</taxon>
        <taxon>Ascomycota</taxon>
        <taxon>Pezizomycotina</taxon>
        <taxon>Dothideomycetes</taxon>
        <taxon>Pleosporomycetidae</taxon>
        <taxon>Pleosporales</taxon>
        <taxon>Massarineae</taxon>
        <taxon>Lentitheciaceae</taxon>
        <taxon>Lentithecium</taxon>
    </lineage>
</organism>
<keyword evidence="1" id="KW-0812">Transmembrane</keyword>
<evidence type="ECO:0000313" key="2">
    <source>
        <dbReference type="EMBL" id="KAF2676032.1"/>
    </source>
</evidence>
<proteinExistence type="predicted"/>
<feature type="transmembrane region" description="Helical" evidence="1">
    <location>
        <begin position="67"/>
        <end position="85"/>
    </location>
</feature>
<evidence type="ECO:0000313" key="3">
    <source>
        <dbReference type="Proteomes" id="UP000799291"/>
    </source>
</evidence>
<name>A0A6G1ICU3_9PLEO</name>